<dbReference type="PANTHER" id="PTHR48152">
    <property type="entry name" value="F1C9.34 PROTEIN"/>
    <property type="match status" value="1"/>
</dbReference>
<accession>A0A6A6MZG9</accession>
<comment type="caution">
    <text evidence="2">The sequence shown here is derived from an EMBL/GenBank/DDBJ whole genome shotgun (WGS) entry which is preliminary data.</text>
</comment>
<evidence type="ECO:0000313" key="2">
    <source>
        <dbReference type="EMBL" id="KAF2319322.1"/>
    </source>
</evidence>
<sequence length="198" mass="20980">MGNSPSASPNVVSEASPLETSFSLPSPLPTWPPGEGFGHGTIDLGGLRVCQISSFNKVWATHEGGPDDLGASFFDPSQIPQGFFMLGSYSQPNNRSLYGWVLAGKDEVGGALKTPLDYTLVWSSESLKIKQDGIGYIWLPNAPDGYTALGVVVTNSPKSLPWIKSAAFDQTSPTNARSTPGYGDQASKAIQMDSTHSV</sequence>
<feature type="compositionally biased region" description="Polar residues" evidence="1">
    <location>
        <begin position="1"/>
        <end position="24"/>
    </location>
</feature>
<evidence type="ECO:0000256" key="1">
    <source>
        <dbReference type="SAM" id="MobiDB-lite"/>
    </source>
</evidence>
<reference evidence="2 3" key="1">
    <citation type="journal article" date="2020" name="Mol. Plant">
        <title>The Chromosome-Based Rubber Tree Genome Provides New Insights into Spurge Genome Evolution and Rubber Biosynthesis.</title>
        <authorList>
            <person name="Liu J."/>
            <person name="Shi C."/>
            <person name="Shi C.C."/>
            <person name="Li W."/>
            <person name="Zhang Q.J."/>
            <person name="Zhang Y."/>
            <person name="Li K."/>
            <person name="Lu H.F."/>
            <person name="Shi C."/>
            <person name="Zhu S.T."/>
            <person name="Xiao Z.Y."/>
            <person name="Nan H."/>
            <person name="Yue Y."/>
            <person name="Zhu X.G."/>
            <person name="Wu Y."/>
            <person name="Hong X.N."/>
            <person name="Fan G.Y."/>
            <person name="Tong Y."/>
            <person name="Zhang D."/>
            <person name="Mao C.L."/>
            <person name="Liu Y.L."/>
            <person name="Hao S.J."/>
            <person name="Liu W.Q."/>
            <person name="Lv M.Q."/>
            <person name="Zhang H.B."/>
            <person name="Liu Y."/>
            <person name="Hu-Tang G.R."/>
            <person name="Wang J.P."/>
            <person name="Wang J.H."/>
            <person name="Sun Y.H."/>
            <person name="Ni S.B."/>
            <person name="Chen W.B."/>
            <person name="Zhang X.C."/>
            <person name="Jiao Y.N."/>
            <person name="Eichler E.E."/>
            <person name="Li G.H."/>
            <person name="Liu X."/>
            <person name="Gao L.Z."/>
        </authorList>
    </citation>
    <scope>NUCLEOTIDE SEQUENCE [LARGE SCALE GENOMIC DNA]</scope>
    <source>
        <strain evidence="3">cv. GT1</strain>
        <tissue evidence="2">Leaf</tissue>
    </source>
</reference>
<dbReference type="EMBL" id="JAAGAX010000003">
    <property type="protein sequence ID" value="KAF2319322.1"/>
    <property type="molecule type" value="Genomic_DNA"/>
</dbReference>
<organism evidence="2 3">
    <name type="scientific">Hevea brasiliensis</name>
    <name type="common">Para rubber tree</name>
    <name type="synonym">Siphonia brasiliensis</name>
    <dbReference type="NCBI Taxonomy" id="3981"/>
    <lineage>
        <taxon>Eukaryota</taxon>
        <taxon>Viridiplantae</taxon>
        <taxon>Streptophyta</taxon>
        <taxon>Embryophyta</taxon>
        <taxon>Tracheophyta</taxon>
        <taxon>Spermatophyta</taxon>
        <taxon>Magnoliopsida</taxon>
        <taxon>eudicotyledons</taxon>
        <taxon>Gunneridae</taxon>
        <taxon>Pentapetalae</taxon>
        <taxon>rosids</taxon>
        <taxon>fabids</taxon>
        <taxon>Malpighiales</taxon>
        <taxon>Euphorbiaceae</taxon>
        <taxon>Crotonoideae</taxon>
        <taxon>Micrandreae</taxon>
        <taxon>Hevea</taxon>
    </lineage>
</organism>
<feature type="region of interest" description="Disordered" evidence="1">
    <location>
        <begin position="1"/>
        <end position="25"/>
    </location>
</feature>
<dbReference type="Pfam" id="PF06101">
    <property type="entry name" value="Vps62"/>
    <property type="match status" value="1"/>
</dbReference>
<name>A0A6A6MZG9_HEVBR</name>
<protein>
    <submittedName>
        <fullName evidence="2">Uncharacterized protein</fullName>
    </submittedName>
</protein>
<feature type="region of interest" description="Disordered" evidence="1">
    <location>
        <begin position="171"/>
        <end position="198"/>
    </location>
</feature>
<dbReference type="InterPro" id="IPR009291">
    <property type="entry name" value="Vps62"/>
</dbReference>
<evidence type="ECO:0000313" key="3">
    <source>
        <dbReference type="Proteomes" id="UP000467840"/>
    </source>
</evidence>
<dbReference type="PANTHER" id="PTHR48152:SF3">
    <property type="entry name" value="DUF946 FAMILY PROTEIN (DUF946)"/>
    <property type="match status" value="1"/>
</dbReference>
<proteinExistence type="predicted"/>
<gene>
    <name evidence="2" type="ORF">GH714_014798</name>
</gene>
<dbReference type="AlphaFoldDB" id="A0A6A6MZG9"/>
<keyword evidence="3" id="KW-1185">Reference proteome</keyword>
<dbReference type="Proteomes" id="UP000467840">
    <property type="component" value="Chromosome 10"/>
</dbReference>